<organism evidence="1 2">
    <name type="scientific">Clavispora lusitaniae</name>
    <name type="common">Candida lusitaniae</name>
    <dbReference type="NCBI Taxonomy" id="36911"/>
    <lineage>
        <taxon>Eukaryota</taxon>
        <taxon>Fungi</taxon>
        <taxon>Dikarya</taxon>
        <taxon>Ascomycota</taxon>
        <taxon>Saccharomycotina</taxon>
        <taxon>Pichiomycetes</taxon>
        <taxon>Metschnikowiaceae</taxon>
        <taxon>Clavispora</taxon>
    </lineage>
</organism>
<dbReference type="EMBL" id="CP038487">
    <property type="protein sequence ID" value="QFZ28120.1"/>
    <property type="molecule type" value="Genomic_DNA"/>
</dbReference>
<dbReference type="Proteomes" id="UP000326582">
    <property type="component" value="Chromosome 4"/>
</dbReference>
<protein>
    <submittedName>
        <fullName evidence="1">Uncharacterized protein</fullName>
    </submittedName>
</protein>
<name>A0ACD0WLJ3_CLALS</name>
<keyword evidence="2" id="KW-1185">Reference proteome</keyword>
<sequence length="283" mass="31872">MEKQFSPQDLLVEALLEAVAQYEEIANSPFRENFIGGFQSLSRANFSGARRYGADSFDMRPHSACATVECGTEFSLVSEVPRKKERKERKKESKEDKKKNKKEKVTTNTKETRDTDKKDTEANGSKEDGEAERLAEFLGEVRVSGRDSRQLRSREKARTASSLPSEGKNSEALEREEEKSEKSEKSKNSETVEMKKSEESKESKNSKYPKNSEKSQRLSKPDSPEQAKTSEPKDPMAQFGALVPLQLVQAQQSFHSALENSIQLANLQKKIASLVTEIEKLSL</sequence>
<reference evidence="2" key="1">
    <citation type="journal article" date="2019" name="MBio">
        <title>Comparative genomics for the elucidation of multidrug resistance (MDR) in Candida lusitaniae.</title>
        <authorList>
            <person name="Kannan A."/>
            <person name="Asner S.A."/>
            <person name="Trachsel E."/>
            <person name="Kelly S."/>
            <person name="Parker J."/>
            <person name="Sanglard D."/>
        </authorList>
    </citation>
    <scope>NUCLEOTIDE SEQUENCE [LARGE SCALE GENOMIC DNA]</scope>
    <source>
        <strain evidence="2">P1</strain>
    </source>
</reference>
<gene>
    <name evidence="1" type="ORF">EJF14_40145</name>
</gene>
<proteinExistence type="predicted"/>
<accession>A0ACD0WLJ3</accession>
<evidence type="ECO:0000313" key="2">
    <source>
        <dbReference type="Proteomes" id="UP000326582"/>
    </source>
</evidence>
<evidence type="ECO:0000313" key="1">
    <source>
        <dbReference type="EMBL" id="QFZ28120.1"/>
    </source>
</evidence>